<gene>
    <name evidence="18" type="primary">ribD</name>
    <name evidence="18" type="ORF">HRbin17_02708</name>
</gene>
<dbReference type="PROSITE" id="PS51747">
    <property type="entry name" value="CYT_DCMP_DEAMINASES_2"/>
    <property type="match status" value="1"/>
</dbReference>
<feature type="binding site" evidence="15">
    <location>
        <position position="206"/>
    </location>
    <ligand>
        <name>substrate</name>
    </ligand>
</feature>
<dbReference type="PANTHER" id="PTHR38011">
    <property type="entry name" value="DIHYDROFOLATE REDUCTASE FAMILY PROTEIN (AFU_ORTHOLOGUE AFUA_8G06820)"/>
    <property type="match status" value="1"/>
</dbReference>
<dbReference type="Pfam" id="PF00383">
    <property type="entry name" value="dCMP_cyt_deam_1"/>
    <property type="match status" value="1"/>
</dbReference>
<dbReference type="NCBIfam" id="TIGR00227">
    <property type="entry name" value="ribD_Cterm"/>
    <property type="match status" value="1"/>
</dbReference>
<dbReference type="InterPro" id="IPR016192">
    <property type="entry name" value="APOBEC/CMP_deaminase_Zn-bd"/>
</dbReference>
<evidence type="ECO:0000313" key="19">
    <source>
        <dbReference type="Proteomes" id="UP000236173"/>
    </source>
</evidence>
<feature type="binding site" evidence="15">
    <location>
        <position position="209"/>
    </location>
    <ligand>
        <name>substrate</name>
    </ligand>
</feature>
<comment type="catalytic activity">
    <reaction evidence="13">
        <text>5-amino-6-(5-phospho-D-ribitylamino)uracil + NADP(+) = 5-amino-6-(5-phospho-D-ribosylamino)uracil + NADPH + H(+)</text>
        <dbReference type="Rhea" id="RHEA:17845"/>
        <dbReference type="ChEBI" id="CHEBI:15378"/>
        <dbReference type="ChEBI" id="CHEBI:57783"/>
        <dbReference type="ChEBI" id="CHEBI:58349"/>
        <dbReference type="ChEBI" id="CHEBI:58421"/>
        <dbReference type="ChEBI" id="CHEBI:58453"/>
        <dbReference type="EC" id="1.1.1.193"/>
    </reaction>
</comment>
<dbReference type="EC" id="1.1.1.193" evidence="13"/>
<evidence type="ECO:0000256" key="12">
    <source>
        <dbReference type="ARBA" id="ARBA00023268"/>
    </source>
</evidence>
<feature type="binding site" evidence="16">
    <location>
        <position position="52"/>
    </location>
    <ligand>
        <name>Zn(2+)</name>
        <dbReference type="ChEBI" id="CHEBI:29105"/>
        <note>catalytic</note>
    </ligand>
</feature>
<feature type="binding site" evidence="16">
    <location>
        <position position="86"/>
    </location>
    <ligand>
        <name>Zn(2+)</name>
        <dbReference type="ChEBI" id="CHEBI:29105"/>
        <note>catalytic</note>
    </ligand>
</feature>
<protein>
    <recommendedName>
        <fullName evidence="13">Riboflavin biosynthesis protein RibD</fullName>
    </recommendedName>
    <domain>
        <recommendedName>
            <fullName evidence="13">Diaminohydroxyphosphoribosylaminopyrimidine deaminase</fullName>
            <shortName evidence="13">DRAP deaminase</shortName>
            <ecNumber evidence="13">3.5.4.26</ecNumber>
        </recommendedName>
        <alternativeName>
            <fullName evidence="13">Riboflavin-specific deaminase</fullName>
        </alternativeName>
    </domain>
    <domain>
        <recommendedName>
            <fullName evidence="13">5-amino-6-(5-phosphoribosylamino)uracil reductase</fullName>
            <ecNumber evidence="13">1.1.1.193</ecNumber>
        </recommendedName>
        <alternativeName>
            <fullName evidence="13">HTP reductase</fullName>
        </alternativeName>
    </domain>
</protein>
<evidence type="ECO:0000256" key="2">
    <source>
        <dbReference type="ARBA" id="ARBA00004882"/>
    </source>
</evidence>
<feature type="binding site" evidence="15">
    <location>
        <position position="170"/>
    </location>
    <ligand>
        <name>substrate</name>
    </ligand>
</feature>
<dbReference type="PIRSF" id="PIRSF006769">
    <property type="entry name" value="RibD"/>
    <property type="match status" value="1"/>
</dbReference>
<dbReference type="EMBL" id="BEHT01000056">
    <property type="protein sequence ID" value="GBD00171.1"/>
    <property type="molecule type" value="Genomic_DNA"/>
</dbReference>
<dbReference type="PANTHER" id="PTHR38011:SF7">
    <property type="entry name" value="2,5-DIAMINO-6-RIBOSYLAMINO-4(3H)-PYRIMIDINONE 5'-PHOSPHATE REDUCTASE"/>
    <property type="match status" value="1"/>
</dbReference>
<feature type="domain" description="CMP/dCMP-type deaminase" evidence="17">
    <location>
        <begin position="3"/>
        <end position="125"/>
    </location>
</feature>
<feature type="binding site" evidence="15">
    <location>
        <begin position="299"/>
        <end position="305"/>
    </location>
    <ligand>
        <name>NADP(+)</name>
        <dbReference type="ChEBI" id="CHEBI:58349"/>
    </ligand>
</feature>
<comment type="similarity">
    <text evidence="5 13">In the C-terminal section; belongs to the HTP reductase family.</text>
</comment>
<dbReference type="AlphaFoldDB" id="A0A2H5XG68"/>
<feature type="binding site" evidence="15">
    <location>
        <position position="297"/>
    </location>
    <ligand>
        <name>substrate</name>
    </ligand>
</feature>
<dbReference type="FunFam" id="3.40.140.10:FF:000025">
    <property type="entry name" value="Riboflavin biosynthesis protein RibD"/>
    <property type="match status" value="1"/>
</dbReference>
<dbReference type="GO" id="GO:0008835">
    <property type="term" value="F:diaminohydroxyphosphoribosylaminopyrimidine deaminase activity"/>
    <property type="evidence" value="ECO:0007669"/>
    <property type="project" value="UniProtKB-EC"/>
</dbReference>
<evidence type="ECO:0000313" key="18">
    <source>
        <dbReference type="EMBL" id="GBD00171.1"/>
    </source>
</evidence>
<evidence type="ECO:0000256" key="3">
    <source>
        <dbReference type="ARBA" id="ARBA00004910"/>
    </source>
</evidence>
<feature type="binding site" evidence="15">
    <location>
        <position position="198"/>
    </location>
    <ligand>
        <name>NADP(+)</name>
        <dbReference type="ChEBI" id="CHEBI:58349"/>
    </ligand>
</feature>
<dbReference type="NCBIfam" id="TIGR00326">
    <property type="entry name" value="eubact_ribD"/>
    <property type="match status" value="1"/>
</dbReference>
<feature type="active site" description="Proton donor" evidence="14">
    <location>
        <position position="54"/>
    </location>
</feature>
<feature type="binding site" evidence="15">
    <location>
        <position position="172"/>
    </location>
    <ligand>
        <name>NADP(+)</name>
        <dbReference type="ChEBI" id="CHEBI:58349"/>
    </ligand>
</feature>
<dbReference type="EC" id="3.5.4.26" evidence="13"/>
<dbReference type="InterPro" id="IPR050765">
    <property type="entry name" value="Riboflavin_Biosynth_HTPR"/>
</dbReference>
<dbReference type="GO" id="GO:0050661">
    <property type="term" value="F:NADP binding"/>
    <property type="evidence" value="ECO:0007669"/>
    <property type="project" value="InterPro"/>
</dbReference>
<comment type="catalytic activity">
    <reaction evidence="13">
        <text>2,5-diamino-6-hydroxy-4-(5-phosphoribosylamino)-pyrimidine + H2O + H(+) = 5-amino-6-(5-phospho-D-ribosylamino)uracil + NH4(+)</text>
        <dbReference type="Rhea" id="RHEA:21868"/>
        <dbReference type="ChEBI" id="CHEBI:15377"/>
        <dbReference type="ChEBI" id="CHEBI:15378"/>
        <dbReference type="ChEBI" id="CHEBI:28938"/>
        <dbReference type="ChEBI" id="CHEBI:58453"/>
        <dbReference type="ChEBI" id="CHEBI:58614"/>
        <dbReference type="EC" id="3.5.4.26"/>
    </reaction>
</comment>
<evidence type="ECO:0000256" key="8">
    <source>
        <dbReference type="ARBA" id="ARBA00022801"/>
    </source>
</evidence>
<dbReference type="InterPro" id="IPR002734">
    <property type="entry name" value="RibDG_C"/>
</dbReference>
<dbReference type="InterPro" id="IPR011549">
    <property type="entry name" value="RibD_C"/>
</dbReference>
<feature type="binding site" evidence="15">
    <location>
        <position position="225"/>
    </location>
    <ligand>
        <name>NADP(+)</name>
        <dbReference type="ChEBI" id="CHEBI:58349"/>
    </ligand>
</feature>
<dbReference type="Gene3D" id="3.40.140.10">
    <property type="entry name" value="Cytidine Deaminase, domain 2"/>
    <property type="match status" value="1"/>
</dbReference>
<evidence type="ECO:0000256" key="5">
    <source>
        <dbReference type="ARBA" id="ARBA00007417"/>
    </source>
</evidence>
<evidence type="ECO:0000256" key="14">
    <source>
        <dbReference type="PIRSR" id="PIRSR006769-1"/>
    </source>
</evidence>
<dbReference type="UniPathway" id="UPA00275">
    <property type="reaction ID" value="UER00401"/>
</dbReference>
<evidence type="ECO:0000256" key="16">
    <source>
        <dbReference type="PIRSR" id="PIRSR006769-3"/>
    </source>
</evidence>
<keyword evidence="9 13" id="KW-0862">Zinc</keyword>
<comment type="function">
    <text evidence="1 13">Converts 2,5-diamino-6-(ribosylamino)-4(3h)-pyrimidinone 5'-phosphate into 5-amino-6-(ribosylamino)-2,4(1h,3h)-pyrimidinedione 5'-phosphate.</text>
</comment>
<keyword evidence="7 13" id="KW-0479">Metal-binding</keyword>
<dbReference type="SUPFAM" id="SSF53927">
    <property type="entry name" value="Cytidine deaminase-like"/>
    <property type="match status" value="1"/>
</dbReference>
<evidence type="ECO:0000256" key="11">
    <source>
        <dbReference type="ARBA" id="ARBA00023002"/>
    </source>
</evidence>
<reference evidence="19" key="1">
    <citation type="submission" date="2017-09" db="EMBL/GenBank/DDBJ databases">
        <title>Metaegenomics of thermophilic ammonia-oxidizing enrichment culture.</title>
        <authorList>
            <person name="Kato S."/>
            <person name="Suzuki K."/>
        </authorList>
    </citation>
    <scope>NUCLEOTIDE SEQUENCE [LARGE SCALE GENOMIC DNA]</scope>
</reference>
<evidence type="ECO:0000256" key="6">
    <source>
        <dbReference type="ARBA" id="ARBA00022619"/>
    </source>
</evidence>
<dbReference type="InterPro" id="IPR016193">
    <property type="entry name" value="Cytidine_deaminase-like"/>
</dbReference>
<comment type="similarity">
    <text evidence="4 13">In the N-terminal section; belongs to the cytidine and deoxycytidylate deaminase family.</text>
</comment>
<dbReference type="GO" id="GO:0008703">
    <property type="term" value="F:5-amino-6-(5-phosphoribosylamino)uracil reductase activity"/>
    <property type="evidence" value="ECO:0007669"/>
    <property type="project" value="UniProtKB-EC"/>
</dbReference>
<keyword evidence="11 13" id="KW-0560">Oxidoreductase</keyword>
<sequence>MTHDDVVWMRRALRLAQRVVGWTSPNPPVGAVLVKHGMLIAEGAHEGAGKPHAEAVALAKAGRQAKDATLYVTLEPCDHYGRTPPCTHAIIAAGVRRVVVGTLDPNPSVNGRGVQRLRAAGIEVTVGVCEHEARQLIAPFAKFITQRLPFVTLKLAMSVDGKIATAARQSQWLTGEAARKLVHRWRHEHDAVMVGVGTVLADDPQLTVRLVRGNVKQPLRVVVDSRARTPTTARVIGAAATPCVIAVTEKAPPERVKALEQAGATVWQLPADEHGRVDVTALMQQLAARDIVSVLVEGGSELAWSLLARQLVDRLALFIAPILLGGRNAVPAVGGEGVSSISEALRLTDTRWRRIGTDRLLIARIVAPSTHQPDPNKRFEVNGC</sequence>
<evidence type="ECO:0000256" key="15">
    <source>
        <dbReference type="PIRSR" id="PIRSR006769-2"/>
    </source>
</evidence>
<feature type="binding site" evidence="15">
    <location>
        <position position="186"/>
    </location>
    <ligand>
        <name>substrate</name>
    </ligand>
</feature>
<dbReference type="Proteomes" id="UP000236173">
    <property type="component" value="Unassembled WGS sequence"/>
</dbReference>
<feature type="binding site" evidence="15">
    <location>
        <position position="156"/>
    </location>
    <ligand>
        <name>NADP(+)</name>
        <dbReference type="ChEBI" id="CHEBI:58349"/>
    </ligand>
</feature>
<evidence type="ECO:0000256" key="9">
    <source>
        <dbReference type="ARBA" id="ARBA00022833"/>
    </source>
</evidence>
<feature type="binding site" evidence="15">
    <location>
        <position position="202"/>
    </location>
    <ligand>
        <name>NADP(+)</name>
        <dbReference type="ChEBI" id="CHEBI:58349"/>
    </ligand>
</feature>
<dbReference type="PROSITE" id="PS00903">
    <property type="entry name" value="CYT_DCMP_DEAMINASES_1"/>
    <property type="match status" value="1"/>
</dbReference>
<organism evidence="18 19">
    <name type="scientific">Candidatus Fervidibacter japonicus</name>
    <dbReference type="NCBI Taxonomy" id="2035412"/>
    <lineage>
        <taxon>Bacteria</taxon>
        <taxon>Candidatus Fervidibacterota</taxon>
        <taxon>Candidatus Fervidibacter</taxon>
    </lineage>
</organism>
<dbReference type="Pfam" id="PF01872">
    <property type="entry name" value="RibD_C"/>
    <property type="match status" value="1"/>
</dbReference>
<dbReference type="SUPFAM" id="SSF53597">
    <property type="entry name" value="Dihydrofolate reductase-like"/>
    <property type="match status" value="1"/>
</dbReference>
<evidence type="ECO:0000256" key="10">
    <source>
        <dbReference type="ARBA" id="ARBA00022857"/>
    </source>
</evidence>
<dbReference type="InterPro" id="IPR002125">
    <property type="entry name" value="CMP_dCMP_dom"/>
</dbReference>
<keyword evidence="12" id="KW-0511">Multifunctional enzyme</keyword>
<evidence type="ECO:0000256" key="13">
    <source>
        <dbReference type="PIRNR" id="PIRNR006769"/>
    </source>
</evidence>
<evidence type="ECO:0000259" key="17">
    <source>
        <dbReference type="PROSITE" id="PS51747"/>
    </source>
</evidence>
<accession>A0A2H5XG68</accession>
<keyword evidence="6 13" id="KW-0686">Riboflavin biosynthesis</keyword>
<dbReference type="InterPro" id="IPR024072">
    <property type="entry name" value="DHFR-like_dom_sf"/>
</dbReference>
<dbReference type="CDD" id="cd01284">
    <property type="entry name" value="Riboflavin_deaminase-reductase"/>
    <property type="match status" value="1"/>
</dbReference>
<dbReference type="GO" id="GO:0008270">
    <property type="term" value="F:zinc ion binding"/>
    <property type="evidence" value="ECO:0007669"/>
    <property type="project" value="InterPro"/>
</dbReference>
<keyword evidence="8 13" id="KW-0378">Hydrolase</keyword>
<comment type="cofactor">
    <cofactor evidence="13 16">
        <name>Zn(2+)</name>
        <dbReference type="ChEBI" id="CHEBI:29105"/>
    </cofactor>
    <text evidence="13 16">Binds 1 zinc ion.</text>
</comment>
<evidence type="ECO:0000256" key="7">
    <source>
        <dbReference type="ARBA" id="ARBA00022723"/>
    </source>
</evidence>
<name>A0A2H5XG68_9BACT</name>
<dbReference type="InterPro" id="IPR004794">
    <property type="entry name" value="Eubact_RibD"/>
</dbReference>
<comment type="caution">
    <text evidence="18">The sequence shown here is derived from an EMBL/GenBank/DDBJ whole genome shotgun (WGS) entry which is preliminary data.</text>
</comment>
<dbReference type="Gene3D" id="3.40.430.10">
    <property type="entry name" value="Dihydrofolate Reductase, subunit A"/>
    <property type="match status" value="1"/>
</dbReference>
<feature type="binding site" evidence="16">
    <location>
        <position position="77"/>
    </location>
    <ligand>
        <name>Zn(2+)</name>
        <dbReference type="ChEBI" id="CHEBI:29105"/>
        <note>catalytic</note>
    </ligand>
</feature>
<comment type="pathway">
    <text evidence="3 13">Cofactor biosynthesis; riboflavin biosynthesis; 5-amino-6-(D-ribitylamino)uracil from GTP: step 3/4.</text>
</comment>
<comment type="pathway">
    <text evidence="2 13">Cofactor biosynthesis; riboflavin biosynthesis; 5-amino-6-(D-ribitylamino)uracil from GTP: step 2/4.</text>
</comment>
<dbReference type="GO" id="GO:0009231">
    <property type="term" value="P:riboflavin biosynthetic process"/>
    <property type="evidence" value="ECO:0007669"/>
    <property type="project" value="UniProtKB-UniPathway"/>
</dbReference>
<evidence type="ECO:0000256" key="4">
    <source>
        <dbReference type="ARBA" id="ARBA00005259"/>
    </source>
</evidence>
<proteinExistence type="inferred from homology"/>
<keyword evidence="10 13" id="KW-0521">NADP</keyword>
<evidence type="ECO:0000256" key="1">
    <source>
        <dbReference type="ARBA" id="ARBA00002151"/>
    </source>
</evidence>